<feature type="transmembrane region" description="Helical" evidence="2">
    <location>
        <begin position="32"/>
        <end position="54"/>
    </location>
</feature>
<dbReference type="PROSITE" id="PS50297">
    <property type="entry name" value="ANK_REP_REGION"/>
    <property type="match status" value="1"/>
</dbReference>
<keyword evidence="2" id="KW-0812">Transmembrane</keyword>
<dbReference type="RefSeq" id="WP_230221069.1">
    <property type="nucleotide sequence ID" value="NZ_JAJKFT010000010.1"/>
</dbReference>
<keyword evidence="1" id="KW-0040">ANK repeat</keyword>
<feature type="transmembrane region" description="Helical" evidence="2">
    <location>
        <begin position="81"/>
        <end position="101"/>
    </location>
</feature>
<dbReference type="Gene3D" id="1.25.40.20">
    <property type="entry name" value="Ankyrin repeat-containing domain"/>
    <property type="match status" value="1"/>
</dbReference>
<dbReference type="InterPro" id="IPR002110">
    <property type="entry name" value="Ankyrin_rpt"/>
</dbReference>
<comment type="caution">
    <text evidence="3">The sequence shown here is derived from an EMBL/GenBank/DDBJ whole genome shotgun (WGS) entry which is preliminary data.</text>
</comment>
<sequence>MMRTLLCLFAVAAAQAGFYFWRLRPSNFRWDSLTGIALVTLTIVFWSGVLQIAWRDKSERPDSPQEEPDSPSGDFAWRRTMIAVVFAALGIPATLFTWNWARLHSHDEVAQFCFATGLPIPVSPPTYTAVAPTSAAALSPLPRFDPFVYDDKQLVALNDMPILDNSFDPAPSPVAPDDSWLCFSFTPSTKIALQPFSYPGMYPSFFYEHTPHPLIKKHHPEFFYRNGVVSPSWDEYDAPFIDTSDGAQRSKALGHAIQMGNAAQVKELIDAGADLEAISPNSGRTPLEEAELCGQGKLVKLLKEAGAK</sequence>
<dbReference type="EMBL" id="JAJKFT010000010">
    <property type="protein sequence ID" value="MCC9630166.1"/>
    <property type="molecule type" value="Genomic_DNA"/>
</dbReference>
<keyword evidence="2" id="KW-1133">Transmembrane helix</keyword>
<keyword evidence="2" id="KW-0472">Membrane</keyword>
<evidence type="ECO:0000256" key="1">
    <source>
        <dbReference type="PROSITE-ProRule" id="PRU00023"/>
    </source>
</evidence>
<keyword evidence="4" id="KW-1185">Reference proteome</keyword>
<evidence type="ECO:0000256" key="2">
    <source>
        <dbReference type="SAM" id="Phobius"/>
    </source>
</evidence>
<feature type="repeat" description="ANK" evidence="1">
    <location>
        <begin position="282"/>
        <end position="308"/>
    </location>
</feature>
<dbReference type="SUPFAM" id="SSF48403">
    <property type="entry name" value="Ankyrin repeat"/>
    <property type="match status" value="1"/>
</dbReference>
<protein>
    <submittedName>
        <fullName evidence="3">Ankyrin repeat domain-containing protein</fullName>
    </submittedName>
</protein>
<reference evidence="3" key="1">
    <citation type="submission" date="2021-11" db="EMBL/GenBank/DDBJ databases">
        <title>Genome sequence.</title>
        <authorList>
            <person name="Sun Q."/>
        </authorList>
    </citation>
    <scope>NUCLEOTIDE SEQUENCE</scope>
    <source>
        <strain evidence="3">JC732</strain>
    </source>
</reference>
<evidence type="ECO:0000313" key="3">
    <source>
        <dbReference type="EMBL" id="MCC9630166.1"/>
    </source>
</evidence>
<evidence type="ECO:0000313" key="4">
    <source>
        <dbReference type="Proteomes" id="UP001139103"/>
    </source>
</evidence>
<proteinExistence type="predicted"/>
<gene>
    <name evidence="3" type="ORF">LOC68_17365</name>
</gene>
<dbReference type="AlphaFoldDB" id="A0A9X1MP74"/>
<dbReference type="Proteomes" id="UP001139103">
    <property type="component" value="Unassembled WGS sequence"/>
</dbReference>
<accession>A0A9X1MP74</accession>
<dbReference type="InterPro" id="IPR036770">
    <property type="entry name" value="Ankyrin_rpt-contain_sf"/>
</dbReference>
<dbReference type="PROSITE" id="PS50088">
    <property type="entry name" value="ANK_REPEAT"/>
    <property type="match status" value="1"/>
</dbReference>
<name>A0A9X1MP74_9BACT</name>
<organism evidence="3 4">
    <name type="scientific">Blastopirellula sediminis</name>
    <dbReference type="NCBI Taxonomy" id="2894196"/>
    <lineage>
        <taxon>Bacteria</taxon>
        <taxon>Pseudomonadati</taxon>
        <taxon>Planctomycetota</taxon>
        <taxon>Planctomycetia</taxon>
        <taxon>Pirellulales</taxon>
        <taxon>Pirellulaceae</taxon>
        <taxon>Blastopirellula</taxon>
    </lineage>
</organism>